<evidence type="ECO:0000256" key="1">
    <source>
        <dbReference type="ARBA" id="ARBA00001933"/>
    </source>
</evidence>
<dbReference type="InterPro" id="IPR015421">
    <property type="entry name" value="PyrdxlP-dep_Trfase_major"/>
</dbReference>
<dbReference type="InterPro" id="IPR015422">
    <property type="entry name" value="PyrdxlP-dep_Trfase_small"/>
</dbReference>
<evidence type="ECO:0000256" key="4">
    <source>
        <dbReference type="ARBA" id="ARBA00022898"/>
    </source>
</evidence>
<dbReference type="GO" id="GO:0042802">
    <property type="term" value="F:identical protein binding"/>
    <property type="evidence" value="ECO:0007669"/>
    <property type="project" value="TreeGrafter"/>
</dbReference>
<dbReference type="Pfam" id="PF00202">
    <property type="entry name" value="Aminotran_3"/>
    <property type="match status" value="1"/>
</dbReference>
<evidence type="ECO:0000313" key="6">
    <source>
        <dbReference type="EMBL" id="RFM30253.1"/>
    </source>
</evidence>
<dbReference type="AlphaFoldDB" id="A0A3E1NQQ2"/>
<dbReference type="SUPFAM" id="SSF53383">
    <property type="entry name" value="PLP-dependent transferases"/>
    <property type="match status" value="1"/>
</dbReference>
<dbReference type="RefSeq" id="WP_116846009.1">
    <property type="nucleotide sequence ID" value="NZ_QTJU01000001.1"/>
</dbReference>
<dbReference type="InterPro" id="IPR005814">
    <property type="entry name" value="Aminotrans_3"/>
</dbReference>
<name>A0A3E1NQQ2_9BACT</name>
<dbReference type="GO" id="GO:0008483">
    <property type="term" value="F:transaminase activity"/>
    <property type="evidence" value="ECO:0007669"/>
    <property type="project" value="UniProtKB-KW"/>
</dbReference>
<dbReference type="PANTHER" id="PTHR11986:SF79">
    <property type="entry name" value="ACETYLORNITHINE AMINOTRANSFERASE, MITOCHONDRIAL"/>
    <property type="match status" value="1"/>
</dbReference>
<dbReference type="InterPro" id="IPR015424">
    <property type="entry name" value="PyrdxlP-dep_Trfase"/>
</dbReference>
<keyword evidence="3 6" id="KW-0808">Transferase</keyword>
<dbReference type="Proteomes" id="UP000261284">
    <property type="component" value="Unassembled WGS sequence"/>
</dbReference>
<protein>
    <submittedName>
        <fullName evidence="6">Aspartate aminotransferase family protein</fullName>
    </submittedName>
</protein>
<dbReference type="PIRSF" id="PIRSF000521">
    <property type="entry name" value="Transaminase_4ab_Lys_Orn"/>
    <property type="match status" value="1"/>
</dbReference>
<gene>
    <name evidence="6" type="ORF">DXN05_04595</name>
</gene>
<dbReference type="GO" id="GO:0030170">
    <property type="term" value="F:pyridoxal phosphate binding"/>
    <property type="evidence" value="ECO:0007669"/>
    <property type="project" value="InterPro"/>
</dbReference>
<dbReference type="OrthoDB" id="730777at2"/>
<keyword evidence="7" id="KW-1185">Reference proteome</keyword>
<comment type="similarity">
    <text evidence="5">Belongs to the class-III pyridoxal-phosphate-dependent aminotransferase family.</text>
</comment>
<keyword evidence="4 5" id="KW-0663">Pyridoxal phosphate</keyword>
<reference evidence="6 7" key="1">
    <citation type="submission" date="2018-08" db="EMBL/GenBank/DDBJ databases">
        <title>Chitinophagaceae sp. K23C18032701, a novel bacterium isolated from forest soil.</title>
        <authorList>
            <person name="Wang C."/>
        </authorList>
    </citation>
    <scope>NUCLEOTIDE SEQUENCE [LARGE SCALE GENOMIC DNA]</scope>
    <source>
        <strain evidence="6 7">K23C18032701</strain>
    </source>
</reference>
<keyword evidence="2 6" id="KW-0032">Aminotransferase</keyword>
<proteinExistence type="inferred from homology"/>
<dbReference type="CDD" id="cd00610">
    <property type="entry name" value="OAT_like"/>
    <property type="match status" value="1"/>
</dbReference>
<dbReference type="EMBL" id="QTJU01000001">
    <property type="protein sequence ID" value="RFM30253.1"/>
    <property type="molecule type" value="Genomic_DNA"/>
</dbReference>
<dbReference type="FunFam" id="3.40.640.10:FF:000004">
    <property type="entry name" value="Acetylornithine aminotransferase"/>
    <property type="match status" value="1"/>
</dbReference>
<comment type="caution">
    <text evidence="6">The sequence shown here is derived from an EMBL/GenBank/DDBJ whole genome shotgun (WGS) entry which is preliminary data.</text>
</comment>
<evidence type="ECO:0000256" key="3">
    <source>
        <dbReference type="ARBA" id="ARBA00022679"/>
    </source>
</evidence>
<dbReference type="Gene3D" id="3.90.1150.10">
    <property type="entry name" value="Aspartate Aminotransferase, domain 1"/>
    <property type="match status" value="1"/>
</dbReference>
<dbReference type="PANTHER" id="PTHR11986">
    <property type="entry name" value="AMINOTRANSFERASE CLASS III"/>
    <property type="match status" value="1"/>
</dbReference>
<organism evidence="6 7">
    <name type="scientific">Deminuibacter soli</name>
    <dbReference type="NCBI Taxonomy" id="2291815"/>
    <lineage>
        <taxon>Bacteria</taxon>
        <taxon>Pseudomonadati</taxon>
        <taxon>Bacteroidota</taxon>
        <taxon>Chitinophagia</taxon>
        <taxon>Chitinophagales</taxon>
        <taxon>Chitinophagaceae</taxon>
        <taxon>Deminuibacter</taxon>
    </lineage>
</organism>
<dbReference type="Gene3D" id="3.40.640.10">
    <property type="entry name" value="Type I PLP-dependent aspartate aminotransferase-like (Major domain)"/>
    <property type="match status" value="1"/>
</dbReference>
<evidence type="ECO:0000256" key="5">
    <source>
        <dbReference type="RuleBase" id="RU003560"/>
    </source>
</evidence>
<dbReference type="InterPro" id="IPR050103">
    <property type="entry name" value="Class-III_PLP-dep_AT"/>
</dbReference>
<sequence length="389" mass="42728">MNLFDVYPVNDITIVKAQGSYVWDADGVQYLDMYGGHAVISIGHTHPLWVRRIEDQLQKIAFYSNSVHIPLQQELADKLGKVSGKEDYQLFLCNSGAEANENAMKLASFHTGRKKIIAFKKSFHGRTSLAVAATDNPAIVAPVNETDNIIFVPFNDEKALQQAFKENGGEVAAVIVEGIQGVGGINIATDSFLQKIRSLCDEYGAVYIADSVQCGYGRSGKFFSHDYAGVNADIYAMAKGMGNGFPIGGILIAPHIKPKHGMLGTTFGGNHLACAAALAVLEVIESENLIEQSRQRGMYLLNRLKSINGINNVRGRGLMIGFDVPEEIKDLRKNLLTKYQIFTGEAKPNVIRLLPSLAITRKQVDEFIELLQEEIESLKPKQEAVAEEQ</sequence>
<evidence type="ECO:0000313" key="7">
    <source>
        <dbReference type="Proteomes" id="UP000261284"/>
    </source>
</evidence>
<evidence type="ECO:0000256" key="2">
    <source>
        <dbReference type="ARBA" id="ARBA00022576"/>
    </source>
</evidence>
<comment type="cofactor">
    <cofactor evidence="1">
        <name>pyridoxal 5'-phosphate</name>
        <dbReference type="ChEBI" id="CHEBI:597326"/>
    </cofactor>
</comment>
<accession>A0A3E1NQQ2</accession>